<feature type="transmembrane region" description="Helical" evidence="3">
    <location>
        <begin position="315"/>
        <end position="336"/>
    </location>
</feature>
<feature type="signal peptide" evidence="4">
    <location>
        <begin position="1"/>
        <end position="17"/>
    </location>
</feature>
<feature type="transmembrane region" description="Helical" evidence="3">
    <location>
        <begin position="226"/>
        <end position="249"/>
    </location>
</feature>
<dbReference type="Gene3D" id="2.40.128.620">
    <property type="match status" value="1"/>
</dbReference>
<keyword evidence="3" id="KW-0472">Membrane</keyword>
<protein>
    <recommendedName>
        <fullName evidence="7">CUB domain-containing protein</fullName>
    </recommendedName>
</protein>
<evidence type="ECO:0000256" key="4">
    <source>
        <dbReference type="SAM" id="SignalP"/>
    </source>
</evidence>
<keyword evidence="3" id="KW-1133">Transmembrane helix</keyword>
<keyword evidence="1 2" id="KW-1015">Disulfide bond</keyword>
<dbReference type="InterPro" id="IPR002172">
    <property type="entry name" value="LDrepeatLR_classA_rpt"/>
</dbReference>
<comment type="caution">
    <text evidence="5">The sequence shown here is derived from an EMBL/GenBank/DDBJ whole genome shotgun (WGS) entry which is preliminary data.</text>
</comment>
<keyword evidence="3" id="KW-0812">Transmembrane</keyword>
<accession>A0A819IWU1</accession>
<feature type="chain" id="PRO_5032746202" description="CUB domain-containing protein" evidence="4">
    <location>
        <begin position="18"/>
        <end position="591"/>
    </location>
</feature>
<evidence type="ECO:0000256" key="3">
    <source>
        <dbReference type="SAM" id="Phobius"/>
    </source>
</evidence>
<dbReference type="CDD" id="cd00112">
    <property type="entry name" value="LDLa"/>
    <property type="match status" value="2"/>
</dbReference>
<sequence>MKIIILILICIIPSILSIPFDNLNIYSHNDCWTNENNTITKKHAVLVSFSPKFDNESESCSIHISNPWSSDMQNGFGVFLLRQMDCSSTVTIECLPGSSLLKQTAPPAIQYTCHTNSSEIQMACSIISLTYKQNMNKQEMKYSTNVQVTALAKGKIFKLHVLFLECKSDLEPCMDREILFQCPLDYPHSCIDRQLECNGRIECPNGEDERHCYPIPSSVSISIGTILLLIFGLLSMFCVVSIVLICCCCRATCHAIIRRFHPTKKDKLFQKNKMAAVVGEDAGLMRDLTAPNVIKILPQQHTEPTSLMIDSTKPVYPYMLSIIYIFSILFLSSTLAKITYFNLENTYGPYCNAQNTFTLDAGVVRYAGTPWVGKCELNLQSCCLPTLNNASLMANLSVSTRFYIYLHNPPTCLTENVIIESETGETTIIDCNATNGTEYYINTERLTVIYYRLEKFPISKFSMVVTPLKIKTRMYTPCGFDCFTDTYCIDRSLVCDRFRNCPNDIDEAHCEYSQHRPPLSFHGKIALLIVLSMIISVDISSILICYFCCGISNRNRLNSKDRKQLIINVEEGGAPPPITPLLQSEMSKDNN</sequence>
<dbReference type="PROSITE" id="PS01209">
    <property type="entry name" value="LDLRA_1"/>
    <property type="match status" value="1"/>
</dbReference>
<organism evidence="5 6">
    <name type="scientific">Adineta steineri</name>
    <dbReference type="NCBI Taxonomy" id="433720"/>
    <lineage>
        <taxon>Eukaryota</taxon>
        <taxon>Metazoa</taxon>
        <taxon>Spiralia</taxon>
        <taxon>Gnathifera</taxon>
        <taxon>Rotifera</taxon>
        <taxon>Eurotatoria</taxon>
        <taxon>Bdelloidea</taxon>
        <taxon>Adinetida</taxon>
        <taxon>Adinetidae</taxon>
        <taxon>Adineta</taxon>
    </lineage>
</organism>
<evidence type="ECO:0000313" key="5">
    <source>
        <dbReference type="EMBL" id="CAF3924958.1"/>
    </source>
</evidence>
<comment type="caution">
    <text evidence="2">Lacks conserved residue(s) required for the propagation of feature annotation.</text>
</comment>
<dbReference type="PROSITE" id="PS50068">
    <property type="entry name" value="LDLRA_2"/>
    <property type="match status" value="1"/>
</dbReference>
<feature type="disulfide bond" evidence="2">
    <location>
        <begin position="197"/>
        <end position="212"/>
    </location>
</feature>
<reference evidence="5" key="1">
    <citation type="submission" date="2021-02" db="EMBL/GenBank/DDBJ databases">
        <authorList>
            <person name="Nowell W R."/>
        </authorList>
    </citation>
    <scope>NUCLEOTIDE SEQUENCE</scope>
</reference>
<evidence type="ECO:0000313" key="6">
    <source>
        <dbReference type="Proteomes" id="UP000663881"/>
    </source>
</evidence>
<dbReference type="Gene3D" id="4.10.400.10">
    <property type="entry name" value="Low-density Lipoprotein Receptor"/>
    <property type="match status" value="1"/>
</dbReference>
<dbReference type="AlphaFoldDB" id="A0A819IWU1"/>
<dbReference type="InterPro" id="IPR023415">
    <property type="entry name" value="LDLR_class-A_CS"/>
</dbReference>
<proteinExistence type="predicted"/>
<evidence type="ECO:0000256" key="1">
    <source>
        <dbReference type="ARBA" id="ARBA00023157"/>
    </source>
</evidence>
<dbReference type="Proteomes" id="UP000663881">
    <property type="component" value="Unassembled WGS sequence"/>
</dbReference>
<dbReference type="SUPFAM" id="SSF57424">
    <property type="entry name" value="LDL receptor-like module"/>
    <property type="match status" value="2"/>
</dbReference>
<feature type="transmembrane region" description="Helical" evidence="3">
    <location>
        <begin position="525"/>
        <end position="549"/>
    </location>
</feature>
<keyword evidence="4" id="KW-0732">Signal</keyword>
<dbReference type="EMBL" id="CAJOAY010002141">
    <property type="protein sequence ID" value="CAF3924958.1"/>
    <property type="molecule type" value="Genomic_DNA"/>
</dbReference>
<dbReference type="SMART" id="SM00192">
    <property type="entry name" value="LDLa"/>
    <property type="match status" value="2"/>
</dbReference>
<dbReference type="InterPro" id="IPR036055">
    <property type="entry name" value="LDL_receptor-like_sf"/>
</dbReference>
<evidence type="ECO:0000256" key="2">
    <source>
        <dbReference type="PROSITE-ProRule" id="PRU00124"/>
    </source>
</evidence>
<name>A0A819IWU1_9BILA</name>
<gene>
    <name evidence="5" type="ORF">OKA104_LOCUS25485</name>
</gene>
<evidence type="ECO:0008006" key="7">
    <source>
        <dbReference type="Google" id="ProtNLM"/>
    </source>
</evidence>